<sequence>MSLEELRQEALKLGRSDAETLNETALKIFLKASKKASAICKTTLKSDLIKLAESAVVNPLKSNGKPKTKYELCMELEEKNVLSTTATKSKSKPKKTEVEKSIQAVLEEEYKTKLDRLETLMKSLEVEKESLVVREKLLKDKESLLDKERQELKESLTSRLEEERRERNESFVKVLQEKDAVIEILKKQNEEELKQDVERLKDTEATLLKQAELIKDAEDSRVKREEALRKQVRRKEAEAEKIKEKYASNLERLKEREKTNKTVLLEQLKKDKKKSGKLTDDEVKVKVYENPYFERMFKEAVVYLLETDDPKLHRSVTIKEIIQTVAHQRFIDYAKKQFNLQMTKFNSKEDILDKMLQTMMEAADSSGDLGEDGKKTEEDEELNADLAVFNVEKDDDGEEEKSFEMKQTVLNWPVRQLDVNSVDKLLTEIQSARTTTTDLVKVQKIVFNALGLLN</sequence>
<feature type="coiled-coil region" evidence="1">
    <location>
        <begin position="175"/>
        <end position="256"/>
    </location>
</feature>
<dbReference type="OrthoDB" id="11437at10239"/>
<name>A0A1B2RVZ5_9VIRU</name>
<evidence type="ECO:0000256" key="1">
    <source>
        <dbReference type="SAM" id="Coils"/>
    </source>
</evidence>
<evidence type="ECO:0000313" key="2">
    <source>
        <dbReference type="EMBL" id="AOC55156.1"/>
    </source>
</evidence>
<keyword evidence="1" id="KW-0175">Coiled coil</keyword>
<feature type="coiled-coil region" evidence="1">
    <location>
        <begin position="107"/>
        <end position="134"/>
    </location>
</feature>
<organism evidence="2 3">
    <name type="scientific">Lymphocystis disease virus 3</name>
    <dbReference type="NCBI Taxonomy" id="2560566"/>
    <lineage>
        <taxon>Viruses</taxon>
        <taxon>Varidnaviria</taxon>
        <taxon>Bamfordvirae</taxon>
        <taxon>Nucleocytoviricota</taxon>
        <taxon>Megaviricetes</taxon>
        <taxon>Pimascovirales</taxon>
        <taxon>Pimascovirales incertae sedis</taxon>
        <taxon>Iridoviridae</taxon>
        <taxon>Alphairidovirinae</taxon>
        <taxon>Lymphocystivirus</taxon>
        <taxon>Lymphocystivirus sparus1</taxon>
    </lineage>
</organism>
<evidence type="ECO:0000313" key="3">
    <source>
        <dbReference type="Proteomes" id="UP000149121"/>
    </source>
</evidence>
<accession>A0A1B2RVZ5</accession>
<dbReference type="EMBL" id="KX643370">
    <property type="protein sequence ID" value="AOC55156.1"/>
    <property type="molecule type" value="Genomic_DNA"/>
</dbReference>
<dbReference type="KEGG" id="vg:30902648"/>
<gene>
    <name evidence="2" type="ORF">LCDVSa072L</name>
</gene>
<keyword evidence="3" id="KW-1185">Reference proteome</keyword>
<reference evidence="2 3" key="1">
    <citation type="journal article" date="2016" name="J. Virol.">
        <title>Concurrence of Iridovirus, Polyomavirus, and a Unique Member of a New Group of Fish Papillomaviruses in Lymphocystis Disease-Affected Gilthead Sea Bream.</title>
        <authorList>
            <person name="Lopez-Bueno A."/>
            <person name="Mavian C."/>
            <person name="Labella A.M."/>
            <person name="Castro D."/>
            <person name="Borrego J.J."/>
            <person name="Alcami A."/>
            <person name="Alejo A."/>
        </authorList>
    </citation>
    <scope>NUCLEOTIDE SEQUENCE [LARGE SCALE GENOMIC DNA]</scope>
    <source>
        <strain evidence="2">SA9</strain>
    </source>
</reference>
<protein>
    <submittedName>
        <fullName evidence="2">Membrane-bound metallopeptidase</fullName>
    </submittedName>
</protein>
<proteinExistence type="predicted"/>
<dbReference type="Proteomes" id="UP000149121">
    <property type="component" value="Segment"/>
</dbReference>